<dbReference type="Proteomes" id="UP000248817">
    <property type="component" value="Unassembled WGS sequence"/>
</dbReference>
<keyword evidence="1" id="KW-0472">Membrane</keyword>
<protein>
    <submittedName>
        <fullName evidence="2">Uncharacterized protein</fullName>
    </submittedName>
</protein>
<feature type="transmembrane region" description="Helical" evidence="1">
    <location>
        <begin position="68"/>
        <end position="88"/>
    </location>
</feature>
<accession>A0A2V5JHH3</accession>
<keyword evidence="3" id="KW-1185">Reference proteome</keyword>
<dbReference type="EMBL" id="KZ825466">
    <property type="protein sequence ID" value="PYI36066.1"/>
    <property type="molecule type" value="Genomic_DNA"/>
</dbReference>
<dbReference type="AlphaFoldDB" id="A0A2V5JHH3"/>
<organism evidence="2 3">
    <name type="scientific">Aspergillus indologenus CBS 114.80</name>
    <dbReference type="NCBI Taxonomy" id="1450541"/>
    <lineage>
        <taxon>Eukaryota</taxon>
        <taxon>Fungi</taxon>
        <taxon>Dikarya</taxon>
        <taxon>Ascomycota</taxon>
        <taxon>Pezizomycotina</taxon>
        <taxon>Eurotiomycetes</taxon>
        <taxon>Eurotiomycetidae</taxon>
        <taxon>Eurotiales</taxon>
        <taxon>Aspergillaceae</taxon>
        <taxon>Aspergillus</taxon>
        <taxon>Aspergillus subgen. Circumdati</taxon>
    </lineage>
</organism>
<reference evidence="2 3" key="1">
    <citation type="submission" date="2018-02" db="EMBL/GenBank/DDBJ databases">
        <title>The genomes of Aspergillus section Nigri reveals drivers in fungal speciation.</title>
        <authorList>
            <consortium name="DOE Joint Genome Institute"/>
            <person name="Vesth T.C."/>
            <person name="Nybo J."/>
            <person name="Theobald S."/>
            <person name="Brandl J."/>
            <person name="Frisvad J.C."/>
            <person name="Nielsen K.F."/>
            <person name="Lyhne E.K."/>
            <person name="Kogle M.E."/>
            <person name="Kuo A."/>
            <person name="Riley R."/>
            <person name="Clum A."/>
            <person name="Nolan M."/>
            <person name="Lipzen A."/>
            <person name="Salamov A."/>
            <person name="Henrissat B."/>
            <person name="Wiebenga A."/>
            <person name="De vries R.P."/>
            <person name="Grigoriev I.V."/>
            <person name="Mortensen U.H."/>
            <person name="Andersen M.R."/>
            <person name="Baker S.E."/>
        </authorList>
    </citation>
    <scope>NUCLEOTIDE SEQUENCE [LARGE SCALE GENOMIC DNA]</scope>
    <source>
        <strain evidence="2 3">CBS 114.80</strain>
    </source>
</reference>
<gene>
    <name evidence="2" type="ORF">BP00DRAFT_172025</name>
</gene>
<keyword evidence="1" id="KW-0812">Transmembrane</keyword>
<evidence type="ECO:0000256" key="1">
    <source>
        <dbReference type="SAM" id="Phobius"/>
    </source>
</evidence>
<keyword evidence="1" id="KW-1133">Transmembrane helix</keyword>
<evidence type="ECO:0000313" key="2">
    <source>
        <dbReference type="EMBL" id="PYI36066.1"/>
    </source>
</evidence>
<evidence type="ECO:0000313" key="3">
    <source>
        <dbReference type="Proteomes" id="UP000248817"/>
    </source>
</evidence>
<proteinExistence type="predicted"/>
<name>A0A2V5JHH3_9EURO</name>
<sequence length="98" mass="10848">MSSALVSSNQRRISRTRTPLSPSLTALARLELMDSSVFSFSRPISPEEHVHMVFHEAHVALDEPELEMGLEAIVVLPLTILGVFILLWRASSLGLLKP</sequence>